<evidence type="ECO:0000313" key="1">
    <source>
        <dbReference type="EMBL" id="GFP23809.1"/>
    </source>
</evidence>
<comment type="caution">
    <text evidence="1">The sequence shown here is derived from an EMBL/GenBank/DDBJ whole genome shotgun (WGS) entry which is preliminary data.</text>
</comment>
<proteinExistence type="predicted"/>
<evidence type="ECO:0000313" key="2">
    <source>
        <dbReference type="Proteomes" id="UP000585609"/>
    </source>
</evidence>
<dbReference type="EMBL" id="BLRW01000205">
    <property type="protein sequence ID" value="GFP23809.1"/>
    <property type="molecule type" value="Genomic_DNA"/>
</dbReference>
<accession>A0A6V8NU55</accession>
<organism evidence="1 2">
    <name type="scientific">Candidatus Hakubella thermalkaliphila</name>
    <dbReference type="NCBI Taxonomy" id="2754717"/>
    <lineage>
        <taxon>Bacteria</taxon>
        <taxon>Bacillati</taxon>
        <taxon>Actinomycetota</taxon>
        <taxon>Actinomycetota incertae sedis</taxon>
        <taxon>Candidatus Hakubellales</taxon>
        <taxon>Candidatus Hakubellaceae</taxon>
        <taxon>Candidatus Hakubella</taxon>
    </lineage>
</organism>
<name>A0A6V8NU55_9ACTN</name>
<gene>
    <name evidence="1" type="ORF">HKBW3S09_01274</name>
</gene>
<dbReference type="Proteomes" id="UP000585609">
    <property type="component" value="Unassembled WGS sequence"/>
</dbReference>
<sequence length="41" mass="4671">MLDLKVEVDLTVNTDLVKQILTDFVRSETHRVGFDRVVVGL</sequence>
<protein>
    <submittedName>
        <fullName evidence="1">Uncharacterized protein</fullName>
    </submittedName>
</protein>
<reference evidence="1 2" key="1">
    <citation type="journal article" date="2020" name="Front. Microbiol.">
        <title>Single-cell genomics of novel Actinobacteria with the Wood-Ljungdahl pathway discovered in a serpentinizing system.</title>
        <authorList>
            <person name="Merino N."/>
            <person name="Kawai M."/>
            <person name="Boyd E.S."/>
            <person name="Colman D.R."/>
            <person name="McGlynn S.E."/>
            <person name="Nealson K.H."/>
            <person name="Kurokawa K."/>
            <person name="Hongoh Y."/>
        </authorList>
    </citation>
    <scope>NUCLEOTIDE SEQUENCE [LARGE SCALE GENOMIC DNA]</scope>
    <source>
        <strain evidence="1 2">S09_30</strain>
    </source>
</reference>
<dbReference type="AlphaFoldDB" id="A0A6V8NU55"/>
<feature type="non-terminal residue" evidence="1">
    <location>
        <position position="41"/>
    </location>
</feature>